<gene>
    <name evidence="1" type="ORF">EVAR_94069_1</name>
</gene>
<evidence type="ECO:0000313" key="2">
    <source>
        <dbReference type="Proteomes" id="UP000299102"/>
    </source>
</evidence>
<evidence type="ECO:0000313" key="1">
    <source>
        <dbReference type="EMBL" id="GBP34056.1"/>
    </source>
</evidence>
<dbReference type="AlphaFoldDB" id="A0A4C1V6M1"/>
<keyword evidence="2" id="KW-1185">Reference proteome</keyword>
<dbReference type="EMBL" id="BGZK01000283">
    <property type="protein sequence ID" value="GBP34056.1"/>
    <property type="molecule type" value="Genomic_DNA"/>
</dbReference>
<comment type="caution">
    <text evidence="1">The sequence shown here is derived from an EMBL/GenBank/DDBJ whole genome shotgun (WGS) entry which is preliminary data.</text>
</comment>
<reference evidence="1 2" key="1">
    <citation type="journal article" date="2019" name="Commun. Biol.">
        <title>The bagworm genome reveals a unique fibroin gene that provides high tensile strength.</title>
        <authorList>
            <person name="Kono N."/>
            <person name="Nakamura H."/>
            <person name="Ohtoshi R."/>
            <person name="Tomita M."/>
            <person name="Numata K."/>
            <person name="Arakawa K."/>
        </authorList>
    </citation>
    <scope>NUCLEOTIDE SEQUENCE [LARGE SCALE GENOMIC DNA]</scope>
</reference>
<accession>A0A4C1V6M1</accession>
<proteinExistence type="predicted"/>
<protein>
    <submittedName>
        <fullName evidence="1">Uncharacterized protein</fullName>
    </submittedName>
</protein>
<organism evidence="1 2">
    <name type="scientific">Eumeta variegata</name>
    <name type="common">Bagworm moth</name>
    <name type="synonym">Eumeta japonica</name>
    <dbReference type="NCBI Taxonomy" id="151549"/>
    <lineage>
        <taxon>Eukaryota</taxon>
        <taxon>Metazoa</taxon>
        <taxon>Ecdysozoa</taxon>
        <taxon>Arthropoda</taxon>
        <taxon>Hexapoda</taxon>
        <taxon>Insecta</taxon>
        <taxon>Pterygota</taxon>
        <taxon>Neoptera</taxon>
        <taxon>Endopterygota</taxon>
        <taxon>Lepidoptera</taxon>
        <taxon>Glossata</taxon>
        <taxon>Ditrysia</taxon>
        <taxon>Tineoidea</taxon>
        <taxon>Psychidae</taxon>
        <taxon>Oiketicinae</taxon>
        <taxon>Eumeta</taxon>
    </lineage>
</organism>
<dbReference type="Proteomes" id="UP000299102">
    <property type="component" value="Unassembled WGS sequence"/>
</dbReference>
<name>A0A4C1V6M1_EUMVA</name>
<sequence>MITGRGTELRTRVGTVIENETRVKICRLLPHICLVHIGTMTVAEAEFKAEQETKLRTRLRWKTNVVNPFILRRPPLASISARLDSAAEHVMCVRARRARRCRRVGVACTSSDSLN</sequence>